<evidence type="ECO:0000313" key="2">
    <source>
        <dbReference type="EMBL" id="KAJ7649828.1"/>
    </source>
</evidence>
<gene>
    <name evidence="2" type="ORF">FB45DRAFT_4390</name>
</gene>
<reference evidence="2" key="1">
    <citation type="submission" date="2023-03" db="EMBL/GenBank/DDBJ databases">
        <title>Massive genome expansion in bonnet fungi (Mycena s.s.) driven by repeated elements and novel gene families across ecological guilds.</title>
        <authorList>
            <consortium name="Lawrence Berkeley National Laboratory"/>
            <person name="Harder C.B."/>
            <person name="Miyauchi S."/>
            <person name="Viragh M."/>
            <person name="Kuo A."/>
            <person name="Thoen E."/>
            <person name="Andreopoulos B."/>
            <person name="Lu D."/>
            <person name="Skrede I."/>
            <person name="Drula E."/>
            <person name="Henrissat B."/>
            <person name="Morin E."/>
            <person name="Kohler A."/>
            <person name="Barry K."/>
            <person name="LaButti K."/>
            <person name="Morin E."/>
            <person name="Salamov A."/>
            <person name="Lipzen A."/>
            <person name="Mereny Z."/>
            <person name="Hegedus B."/>
            <person name="Baldrian P."/>
            <person name="Stursova M."/>
            <person name="Weitz H."/>
            <person name="Taylor A."/>
            <person name="Grigoriev I.V."/>
            <person name="Nagy L.G."/>
            <person name="Martin F."/>
            <person name="Kauserud H."/>
        </authorList>
    </citation>
    <scope>NUCLEOTIDE SEQUENCE</scope>
    <source>
        <strain evidence="2">9284</strain>
    </source>
</reference>
<keyword evidence="1" id="KW-0175">Coiled coil</keyword>
<sequence>MSVQELESSLAQISLDIERQKEVLRDLERSKSLIQRQLNSLRDPVARLPLELSSKIFLQCLPSYPGPQDGVSEAPLLLLHICTAWTSIALATPALWATIYVSFPPSRMQGLDLEAIMDQWLQRARGHLLDISFDGEMDRNLGACILRYSGQLKRLDIYMSQAGGTFELLGGAEPLHPLPSLEELTINGFTTEVCSWRPILKLLSLSTNLVKLDFENMSFVDAAETMSIEKVMLPNLSELISLGIPASRGNTLEYITAPSLETFILSPARFPNGDLVSFLKYGGPEHRALKRDDNP</sequence>
<evidence type="ECO:0000313" key="3">
    <source>
        <dbReference type="Proteomes" id="UP001221142"/>
    </source>
</evidence>
<organism evidence="2 3">
    <name type="scientific">Roridomyces roridus</name>
    <dbReference type="NCBI Taxonomy" id="1738132"/>
    <lineage>
        <taxon>Eukaryota</taxon>
        <taxon>Fungi</taxon>
        <taxon>Dikarya</taxon>
        <taxon>Basidiomycota</taxon>
        <taxon>Agaricomycotina</taxon>
        <taxon>Agaricomycetes</taxon>
        <taxon>Agaricomycetidae</taxon>
        <taxon>Agaricales</taxon>
        <taxon>Marasmiineae</taxon>
        <taxon>Mycenaceae</taxon>
        <taxon>Roridomyces</taxon>
    </lineage>
</organism>
<dbReference type="EMBL" id="JARKIF010000001">
    <property type="protein sequence ID" value="KAJ7649828.1"/>
    <property type="molecule type" value="Genomic_DNA"/>
</dbReference>
<evidence type="ECO:0008006" key="4">
    <source>
        <dbReference type="Google" id="ProtNLM"/>
    </source>
</evidence>
<dbReference type="AlphaFoldDB" id="A0AAD7FYC0"/>
<protein>
    <recommendedName>
        <fullName evidence="4">F-box domain-containing protein</fullName>
    </recommendedName>
</protein>
<comment type="caution">
    <text evidence="2">The sequence shown here is derived from an EMBL/GenBank/DDBJ whole genome shotgun (WGS) entry which is preliminary data.</text>
</comment>
<dbReference type="SUPFAM" id="SSF52047">
    <property type="entry name" value="RNI-like"/>
    <property type="match status" value="1"/>
</dbReference>
<name>A0AAD7FYC0_9AGAR</name>
<dbReference type="Proteomes" id="UP001221142">
    <property type="component" value="Unassembled WGS sequence"/>
</dbReference>
<proteinExistence type="predicted"/>
<accession>A0AAD7FYC0</accession>
<evidence type="ECO:0000256" key="1">
    <source>
        <dbReference type="SAM" id="Coils"/>
    </source>
</evidence>
<feature type="coiled-coil region" evidence="1">
    <location>
        <begin position="3"/>
        <end position="37"/>
    </location>
</feature>
<keyword evidence="3" id="KW-1185">Reference proteome</keyword>